<dbReference type="PIRSF" id="PIRSF005572">
    <property type="entry name" value="NifS"/>
    <property type="match status" value="1"/>
</dbReference>
<dbReference type="InterPro" id="IPR015424">
    <property type="entry name" value="PyrdxlP-dep_Trfase"/>
</dbReference>
<evidence type="ECO:0000256" key="5">
    <source>
        <dbReference type="ARBA" id="ARBA00022898"/>
    </source>
</evidence>
<comment type="similarity">
    <text evidence="2">Belongs to the class-V pyridoxal-phosphate-dependent aminotransferase family. NifS/IscS subfamily.</text>
</comment>
<gene>
    <name evidence="10" type="primary">iscS_1</name>
    <name evidence="10" type="ORF">K239x_19140</name>
</gene>
<dbReference type="Gene3D" id="3.40.640.10">
    <property type="entry name" value="Type I PLP-dependent aspartate aminotransferase-like (Major domain)"/>
    <property type="match status" value="1"/>
</dbReference>
<reference evidence="10 11" key="1">
    <citation type="submission" date="2019-02" db="EMBL/GenBank/DDBJ databases">
        <title>Deep-cultivation of Planctomycetes and their phenomic and genomic characterization uncovers novel biology.</title>
        <authorList>
            <person name="Wiegand S."/>
            <person name="Jogler M."/>
            <person name="Boedeker C."/>
            <person name="Pinto D."/>
            <person name="Vollmers J."/>
            <person name="Rivas-Marin E."/>
            <person name="Kohn T."/>
            <person name="Peeters S.H."/>
            <person name="Heuer A."/>
            <person name="Rast P."/>
            <person name="Oberbeckmann S."/>
            <person name="Bunk B."/>
            <person name="Jeske O."/>
            <person name="Meyerdierks A."/>
            <person name="Storesund J.E."/>
            <person name="Kallscheuer N."/>
            <person name="Luecker S."/>
            <person name="Lage O.M."/>
            <person name="Pohl T."/>
            <person name="Merkel B.J."/>
            <person name="Hornburger P."/>
            <person name="Mueller R.-W."/>
            <person name="Bruemmer F."/>
            <person name="Labrenz M."/>
            <person name="Spormann A.M."/>
            <person name="Op den Camp H."/>
            <person name="Overmann J."/>
            <person name="Amann R."/>
            <person name="Jetten M.S.M."/>
            <person name="Mascher T."/>
            <person name="Medema M.H."/>
            <person name="Devos D.P."/>
            <person name="Kaster A.-K."/>
            <person name="Ovreas L."/>
            <person name="Rohde M."/>
            <person name="Galperin M.Y."/>
            <person name="Jogler C."/>
        </authorList>
    </citation>
    <scope>NUCLEOTIDE SEQUENCE [LARGE SCALE GENOMIC DNA]</scope>
    <source>
        <strain evidence="10 11">K23_9</strain>
    </source>
</reference>
<keyword evidence="4" id="KW-0479">Metal-binding</keyword>
<keyword evidence="3 10" id="KW-0808">Transferase</keyword>
<evidence type="ECO:0000256" key="7">
    <source>
        <dbReference type="ARBA" id="ARBA00023014"/>
    </source>
</evidence>
<evidence type="ECO:0000313" key="10">
    <source>
        <dbReference type="EMBL" id="QDT09961.1"/>
    </source>
</evidence>
<dbReference type="GO" id="GO:0031071">
    <property type="term" value="F:cysteine desulfurase activity"/>
    <property type="evidence" value="ECO:0007669"/>
    <property type="project" value="UniProtKB-EC"/>
</dbReference>
<dbReference type="PANTHER" id="PTHR11601:SF34">
    <property type="entry name" value="CYSTEINE DESULFURASE"/>
    <property type="match status" value="1"/>
</dbReference>
<dbReference type="GO" id="GO:0046872">
    <property type="term" value="F:metal ion binding"/>
    <property type="evidence" value="ECO:0007669"/>
    <property type="project" value="UniProtKB-KW"/>
</dbReference>
<evidence type="ECO:0000256" key="6">
    <source>
        <dbReference type="ARBA" id="ARBA00023004"/>
    </source>
</evidence>
<evidence type="ECO:0000256" key="4">
    <source>
        <dbReference type="ARBA" id="ARBA00022723"/>
    </source>
</evidence>
<keyword evidence="7" id="KW-0411">Iron-sulfur</keyword>
<dbReference type="InterPro" id="IPR015422">
    <property type="entry name" value="PyrdxlP-dep_Trfase_small"/>
</dbReference>
<dbReference type="PANTHER" id="PTHR11601">
    <property type="entry name" value="CYSTEINE DESULFURYLASE FAMILY MEMBER"/>
    <property type="match status" value="1"/>
</dbReference>
<evidence type="ECO:0000313" key="11">
    <source>
        <dbReference type="Proteomes" id="UP000319817"/>
    </source>
</evidence>
<evidence type="ECO:0000256" key="2">
    <source>
        <dbReference type="ARBA" id="ARBA00006490"/>
    </source>
</evidence>
<dbReference type="Proteomes" id="UP000319817">
    <property type="component" value="Chromosome"/>
</dbReference>
<dbReference type="SUPFAM" id="SSF53383">
    <property type="entry name" value="PLP-dependent transferases"/>
    <property type="match status" value="1"/>
</dbReference>
<dbReference type="Gene3D" id="3.90.1150.10">
    <property type="entry name" value="Aspartate Aminotransferase, domain 1"/>
    <property type="match status" value="1"/>
</dbReference>
<dbReference type="GO" id="GO:0051536">
    <property type="term" value="F:iron-sulfur cluster binding"/>
    <property type="evidence" value="ECO:0007669"/>
    <property type="project" value="UniProtKB-KW"/>
</dbReference>
<accession>A0A517NS56</accession>
<dbReference type="AlphaFoldDB" id="A0A517NS56"/>
<feature type="domain" description="Aminotransferase class V" evidence="9">
    <location>
        <begin position="15"/>
        <end position="278"/>
    </location>
</feature>
<dbReference type="InterPro" id="IPR000192">
    <property type="entry name" value="Aminotrans_V_dom"/>
</dbReference>
<comment type="cofactor">
    <cofactor evidence="1">
        <name>pyridoxal 5'-phosphate</name>
        <dbReference type="ChEBI" id="CHEBI:597326"/>
    </cofactor>
</comment>
<dbReference type="InterPro" id="IPR016454">
    <property type="entry name" value="Cysteine_dSase"/>
</dbReference>
<name>A0A517NS56_9BACT</name>
<keyword evidence="11" id="KW-1185">Reference proteome</keyword>
<sequence length="352" mass="37696">MQPYWSTHFMLPGQEHAHAQAIGEALDHAREGVAMLAGCDPFEVVFTSGGTESNNLAILGSLAQTASGHLLVSSMEHESVLAAVDSLADGPWEIETIPADSNGLVDPDQVASLLRPNTRLVAVQAANPVTGTIQSIREIADLVHNRGVHFHCDATQVFGKIPFDVSQMRADSMALSGHKFYGPKGSGALYVRRGLQVAPIAYGEPREMGLRPGAENVPGCIGIGAAARLASKCVVDAEANLRQLRDRFISGLRCVIDPEPVIVCEDVSALPNTVAVELPLEANLVQKSARELVFATALSSAPADEMTRSLQAIGKQPDQIRRTARFSFGWTTSRDQIDRSVDLIAEAWDASK</sequence>
<comment type="catalytic activity">
    <reaction evidence="8">
        <text>(sulfur carrier)-H + L-cysteine = (sulfur carrier)-SH + L-alanine</text>
        <dbReference type="Rhea" id="RHEA:43892"/>
        <dbReference type="Rhea" id="RHEA-COMP:14737"/>
        <dbReference type="Rhea" id="RHEA-COMP:14739"/>
        <dbReference type="ChEBI" id="CHEBI:29917"/>
        <dbReference type="ChEBI" id="CHEBI:35235"/>
        <dbReference type="ChEBI" id="CHEBI:57972"/>
        <dbReference type="ChEBI" id="CHEBI:64428"/>
        <dbReference type="EC" id="2.8.1.7"/>
    </reaction>
</comment>
<evidence type="ECO:0000256" key="1">
    <source>
        <dbReference type="ARBA" id="ARBA00001933"/>
    </source>
</evidence>
<dbReference type="InterPro" id="IPR015421">
    <property type="entry name" value="PyrdxlP-dep_Trfase_major"/>
</dbReference>
<keyword evidence="5" id="KW-0663">Pyridoxal phosphate</keyword>
<evidence type="ECO:0000259" key="9">
    <source>
        <dbReference type="Pfam" id="PF00266"/>
    </source>
</evidence>
<keyword evidence="6" id="KW-0408">Iron</keyword>
<evidence type="ECO:0000256" key="8">
    <source>
        <dbReference type="ARBA" id="ARBA00050776"/>
    </source>
</evidence>
<dbReference type="EC" id="2.8.1.7" evidence="10"/>
<proteinExistence type="inferred from homology"/>
<dbReference type="Pfam" id="PF00266">
    <property type="entry name" value="Aminotran_5"/>
    <property type="match status" value="1"/>
</dbReference>
<organism evidence="10 11">
    <name type="scientific">Stieleria marina</name>
    <dbReference type="NCBI Taxonomy" id="1930275"/>
    <lineage>
        <taxon>Bacteria</taxon>
        <taxon>Pseudomonadati</taxon>
        <taxon>Planctomycetota</taxon>
        <taxon>Planctomycetia</taxon>
        <taxon>Pirellulales</taxon>
        <taxon>Pirellulaceae</taxon>
        <taxon>Stieleria</taxon>
    </lineage>
</organism>
<dbReference type="EMBL" id="CP036526">
    <property type="protein sequence ID" value="QDT09961.1"/>
    <property type="molecule type" value="Genomic_DNA"/>
</dbReference>
<evidence type="ECO:0000256" key="3">
    <source>
        <dbReference type="ARBA" id="ARBA00022679"/>
    </source>
</evidence>
<protein>
    <submittedName>
        <fullName evidence="10">Cysteine desulfurase</fullName>
        <ecNumber evidence="10">2.8.1.7</ecNumber>
    </submittedName>
</protein>